<evidence type="ECO:0000313" key="2">
    <source>
        <dbReference type="Proteomes" id="UP000218505"/>
    </source>
</evidence>
<evidence type="ECO:0000313" key="1">
    <source>
        <dbReference type="EMBL" id="ATE51986.1"/>
    </source>
</evidence>
<dbReference type="KEGG" id="apre:CNX65_00690"/>
<dbReference type="SUPFAM" id="SSF53335">
    <property type="entry name" value="S-adenosyl-L-methionine-dependent methyltransferases"/>
    <property type="match status" value="1"/>
</dbReference>
<keyword evidence="2" id="KW-1185">Reference proteome</keyword>
<proteinExistence type="predicted"/>
<reference evidence="1" key="1">
    <citation type="submission" date="2017-09" db="EMBL/GenBank/DDBJ databases">
        <title>Complete Genome Sequence of ansamitocin-producing Bacterium Actinosynnema pretiosum X47.</title>
        <authorList>
            <person name="Cao G."/>
            <person name="Zong G."/>
            <person name="Zhong C."/>
            <person name="Fu J."/>
        </authorList>
    </citation>
    <scope>NUCLEOTIDE SEQUENCE [LARGE SCALE GENOMIC DNA]</scope>
    <source>
        <strain evidence="1">X47</strain>
    </source>
</reference>
<dbReference type="Pfam" id="PF13578">
    <property type="entry name" value="Methyltransf_24"/>
    <property type="match status" value="1"/>
</dbReference>
<accession>A0A290YZ02</accession>
<organism evidence="1 2">
    <name type="scientific">Actinosynnema pretiosum</name>
    <dbReference type="NCBI Taxonomy" id="42197"/>
    <lineage>
        <taxon>Bacteria</taxon>
        <taxon>Bacillati</taxon>
        <taxon>Actinomycetota</taxon>
        <taxon>Actinomycetes</taxon>
        <taxon>Pseudonocardiales</taxon>
        <taxon>Pseudonocardiaceae</taxon>
        <taxon>Actinosynnema</taxon>
    </lineage>
</organism>
<name>A0A290YZ02_9PSEU</name>
<dbReference type="Gene3D" id="3.40.50.150">
    <property type="entry name" value="Vaccinia Virus protein VP39"/>
    <property type="match status" value="1"/>
</dbReference>
<dbReference type="Proteomes" id="UP000218505">
    <property type="component" value="Chromosome"/>
</dbReference>
<dbReference type="EMBL" id="CP023445">
    <property type="protein sequence ID" value="ATE51986.1"/>
    <property type="molecule type" value="Genomic_DNA"/>
</dbReference>
<protein>
    <recommendedName>
        <fullName evidence="3">Methyltransferase domain-containing protein</fullName>
    </recommendedName>
</protein>
<dbReference type="AlphaFoldDB" id="A0A290YZ02"/>
<dbReference type="InterPro" id="IPR029063">
    <property type="entry name" value="SAM-dependent_MTases_sf"/>
</dbReference>
<gene>
    <name evidence="1" type="ORF">CNX65_00690</name>
</gene>
<sequence>MGTGLDEALARELADLSALHRLAPLMSEYLPSTAHELSPSALVALLDEVLVGSRTVLVECGCGSSSVVLARLLAKRGFGRLLSLEHDERTAAFVASQLRREGLGHVARVVHAPLTAHPAAGPGGRWYAPSAVRDEVSSFVDSHGLVDLLMVDGPLLGDSRYPALPVFRDVLAPGAAVLVDDAHRPGERAVLERWSREYALRFRPTGSTSLAAATALT</sequence>
<evidence type="ECO:0008006" key="3">
    <source>
        <dbReference type="Google" id="ProtNLM"/>
    </source>
</evidence>